<accession>A0AAN9LAF3</accession>
<keyword evidence="2" id="KW-1185">Reference proteome</keyword>
<organism evidence="1 2">
    <name type="scientific">Canavalia gladiata</name>
    <name type="common">Sword bean</name>
    <name type="synonym">Dolichos gladiatus</name>
    <dbReference type="NCBI Taxonomy" id="3824"/>
    <lineage>
        <taxon>Eukaryota</taxon>
        <taxon>Viridiplantae</taxon>
        <taxon>Streptophyta</taxon>
        <taxon>Embryophyta</taxon>
        <taxon>Tracheophyta</taxon>
        <taxon>Spermatophyta</taxon>
        <taxon>Magnoliopsida</taxon>
        <taxon>eudicotyledons</taxon>
        <taxon>Gunneridae</taxon>
        <taxon>Pentapetalae</taxon>
        <taxon>rosids</taxon>
        <taxon>fabids</taxon>
        <taxon>Fabales</taxon>
        <taxon>Fabaceae</taxon>
        <taxon>Papilionoideae</taxon>
        <taxon>50 kb inversion clade</taxon>
        <taxon>NPAAA clade</taxon>
        <taxon>indigoferoid/millettioid clade</taxon>
        <taxon>Phaseoleae</taxon>
        <taxon>Canavalia</taxon>
    </lineage>
</organism>
<protein>
    <submittedName>
        <fullName evidence="1">Uncharacterized protein</fullName>
    </submittedName>
</protein>
<dbReference type="Proteomes" id="UP001367508">
    <property type="component" value="Unassembled WGS sequence"/>
</dbReference>
<sequence>MLIPVFALSCIGRVISSPLKSLIRITFVTWTCRSSSSWIEADCEVNLKLKDQLWGDKRIVIEDDATLLKYFRENGVENDDYIHLFVEKIENVVGLLLECQGNDMESGDIDSIELVDEILDLDELSDFNPNEYGVDVFG</sequence>
<dbReference type="AlphaFoldDB" id="A0AAN9LAF3"/>
<name>A0AAN9LAF3_CANGL</name>
<evidence type="ECO:0000313" key="1">
    <source>
        <dbReference type="EMBL" id="KAK7330624.1"/>
    </source>
</evidence>
<evidence type="ECO:0000313" key="2">
    <source>
        <dbReference type="Proteomes" id="UP001367508"/>
    </source>
</evidence>
<reference evidence="1 2" key="1">
    <citation type="submission" date="2024-01" db="EMBL/GenBank/DDBJ databases">
        <title>The genomes of 5 underutilized Papilionoideae crops provide insights into root nodulation and disease resistanc.</title>
        <authorList>
            <person name="Jiang F."/>
        </authorList>
    </citation>
    <scope>NUCLEOTIDE SEQUENCE [LARGE SCALE GENOMIC DNA]</scope>
    <source>
        <strain evidence="1">LVBAO_FW01</strain>
        <tissue evidence="1">Leaves</tissue>
    </source>
</reference>
<gene>
    <name evidence="1" type="ORF">VNO77_24822</name>
</gene>
<dbReference type="EMBL" id="JAYMYQ010000005">
    <property type="protein sequence ID" value="KAK7330624.1"/>
    <property type="molecule type" value="Genomic_DNA"/>
</dbReference>
<proteinExistence type="predicted"/>
<comment type="caution">
    <text evidence="1">The sequence shown here is derived from an EMBL/GenBank/DDBJ whole genome shotgun (WGS) entry which is preliminary data.</text>
</comment>